<dbReference type="PANTHER" id="PTHR24286:SF24">
    <property type="entry name" value="LANOSTEROL 14-ALPHA DEMETHYLASE"/>
    <property type="match status" value="1"/>
</dbReference>
<dbReference type="InterPro" id="IPR001128">
    <property type="entry name" value="Cyt_P450"/>
</dbReference>
<evidence type="ECO:0000256" key="9">
    <source>
        <dbReference type="RuleBase" id="RU000461"/>
    </source>
</evidence>
<dbReference type="RefSeq" id="WP_008248753.1">
    <property type="nucleotide sequence ID" value="NZ_CP014544.1"/>
</dbReference>
<evidence type="ECO:0000256" key="7">
    <source>
        <dbReference type="ARBA" id="ARBA00023033"/>
    </source>
</evidence>
<evidence type="ECO:0000313" key="11">
    <source>
        <dbReference type="EMBL" id="AMO69127.1"/>
    </source>
</evidence>
<dbReference type="GO" id="GO:0016705">
    <property type="term" value="F:oxidoreductase activity, acting on paired donors, with incorporation or reduction of molecular oxygen"/>
    <property type="evidence" value="ECO:0007669"/>
    <property type="project" value="InterPro"/>
</dbReference>
<protein>
    <submittedName>
        <fullName evidence="11">Cytochrome P450</fullName>
    </submittedName>
</protein>
<reference evidence="11 12" key="1">
    <citation type="submission" date="2015-12" db="EMBL/GenBank/DDBJ databases">
        <authorList>
            <person name="Shamseldin A."/>
            <person name="Moawad H."/>
            <person name="Abd El-Rahim W.M."/>
            <person name="Sadowsky M.J."/>
        </authorList>
    </citation>
    <scope>NUCLEOTIDE SEQUENCE [LARGE SCALE GENOMIC DNA]</scope>
    <source>
        <strain evidence="11 12">SM2</strain>
    </source>
</reference>
<keyword evidence="3 8" id="KW-0349">Heme</keyword>
<keyword evidence="6 8" id="KW-0408">Iron</keyword>
<dbReference type="GO" id="GO:0005506">
    <property type="term" value="F:iron ion binding"/>
    <property type="evidence" value="ECO:0007669"/>
    <property type="project" value="InterPro"/>
</dbReference>
<sequence length="452" mass="51746">MNSQSIDQAELPRRPNRSLSHIPGTSGLPVFGQTFSFLRNYKALTELRFKKYGKISRGNTLFQHSLTLLGPEANEVVLKNSEAQFSSMLAWNPLLDRLFPNGLMLKDAEAHRYDRKILQGAFKKSAIEGYLDTMNPQLERGLAAWPKGQEFHFQHTVKKLLLEVAAEVFLGVEMGPEASGVNQAFVDTMLASMAVVKLPIPGTLWHRGLRGRQHLEDFVMAHIDTKRREQGRDIFSQICHATDEDGNHFSDEAVRDHIIFLLFAAHDTTTSTLCSIIFALAKNPEWQQRLREEYKALGKPQLEYDDLGQLEDSKLVFKEALRMYPPVPAIPRRTLKDMELFGYHIPKNTAVAISPLFTHYMEEYWSEPTKFDPERFSKARAEDKKHFFQWVPFGGGAHKCLGLNFAEVQTKLFLFHLLTRYQIQVKEGYDMPRNWVPLIFPADGLPVTFIPL</sequence>
<dbReference type="InterPro" id="IPR017972">
    <property type="entry name" value="Cyt_P450_CS"/>
</dbReference>
<evidence type="ECO:0000256" key="5">
    <source>
        <dbReference type="ARBA" id="ARBA00023002"/>
    </source>
</evidence>
<dbReference type="PRINTS" id="PR00385">
    <property type="entry name" value="P450"/>
</dbReference>
<dbReference type="Gene3D" id="1.10.630.10">
    <property type="entry name" value="Cytochrome P450"/>
    <property type="match status" value="1"/>
</dbReference>
<dbReference type="GO" id="GO:0004497">
    <property type="term" value="F:monooxygenase activity"/>
    <property type="evidence" value="ECO:0007669"/>
    <property type="project" value="UniProtKB-KW"/>
</dbReference>
<dbReference type="PROSITE" id="PS00086">
    <property type="entry name" value="CYTOCHROME_P450"/>
    <property type="match status" value="1"/>
</dbReference>
<dbReference type="GO" id="GO:0016125">
    <property type="term" value="P:sterol metabolic process"/>
    <property type="evidence" value="ECO:0007669"/>
    <property type="project" value="TreeGrafter"/>
</dbReference>
<dbReference type="InterPro" id="IPR002403">
    <property type="entry name" value="Cyt_P450_E_grp-IV"/>
</dbReference>
<dbReference type="EMBL" id="CP014544">
    <property type="protein sequence ID" value="AMO69127.1"/>
    <property type="molecule type" value="Genomic_DNA"/>
</dbReference>
<evidence type="ECO:0000256" key="1">
    <source>
        <dbReference type="ARBA" id="ARBA00001971"/>
    </source>
</evidence>
<dbReference type="CDD" id="cd11045">
    <property type="entry name" value="CYP136-like"/>
    <property type="match status" value="1"/>
</dbReference>
<comment type="similarity">
    <text evidence="2 9">Belongs to the cytochrome P450 family.</text>
</comment>
<evidence type="ECO:0000256" key="4">
    <source>
        <dbReference type="ARBA" id="ARBA00022723"/>
    </source>
</evidence>
<evidence type="ECO:0000256" key="3">
    <source>
        <dbReference type="ARBA" id="ARBA00022617"/>
    </source>
</evidence>
<dbReference type="PRINTS" id="PR00465">
    <property type="entry name" value="EP450IV"/>
</dbReference>
<feature type="binding site" description="axial binding residue" evidence="8">
    <location>
        <position position="400"/>
    </location>
    <ligand>
        <name>heme</name>
        <dbReference type="ChEBI" id="CHEBI:30413"/>
    </ligand>
    <ligandPart>
        <name>Fe</name>
        <dbReference type="ChEBI" id="CHEBI:18248"/>
    </ligandPart>
</feature>
<dbReference type="GO" id="GO:0020037">
    <property type="term" value="F:heme binding"/>
    <property type="evidence" value="ECO:0007669"/>
    <property type="project" value="InterPro"/>
</dbReference>
<dbReference type="Proteomes" id="UP000074119">
    <property type="component" value="Chromosome"/>
</dbReference>
<dbReference type="Pfam" id="PF00067">
    <property type="entry name" value="p450"/>
    <property type="match status" value="1"/>
</dbReference>
<comment type="cofactor">
    <cofactor evidence="1 8">
        <name>heme</name>
        <dbReference type="ChEBI" id="CHEBI:30413"/>
    </cofactor>
</comment>
<dbReference type="KEGG" id="zal:AZF00_12795"/>
<name>A0A127M7B0_9GAMM</name>
<gene>
    <name evidence="11" type="ORF">AZF00_12795</name>
</gene>
<proteinExistence type="inferred from homology"/>
<dbReference type="PANTHER" id="PTHR24286">
    <property type="entry name" value="CYTOCHROME P450 26"/>
    <property type="match status" value="1"/>
</dbReference>
<dbReference type="AlphaFoldDB" id="A0A127M7B0"/>
<accession>A0A127M7B0</accession>
<evidence type="ECO:0000256" key="6">
    <source>
        <dbReference type="ARBA" id="ARBA00023004"/>
    </source>
</evidence>
<evidence type="ECO:0000256" key="10">
    <source>
        <dbReference type="SAM" id="MobiDB-lite"/>
    </source>
</evidence>
<keyword evidence="4 8" id="KW-0479">Metal-binding</keyword>
<evidence type="ECO:0000256" key="8">
    <source>
        <dbReference type="PIRSR" id="PIRSR602403-1"/>
    </source>
</evidence>
<dbReference type="SUPFAM" id="SSF48264">
    <property type="entry name" value="Cytochrome P450"/>
    <property type="match status" value="1"/>
</dbReference>
<dbReference type="InterPro" id="IPR036396">
    <property type="entry name" value="Cyt_P450_sf"/>
</dbReference>
<evidence type="ECO:0000256" key="2">
    <source>
        <dbReference type="ARBA" id="ARBA00010617"/>
    </source>
</evidence>
<feature type="region of interest" description="Disordered" evidence="10">
    <location>
        <begin position="1"/>
        <end position="23"/>
    </location>
</feature>
<evidence type="ECO:0000313" key="12">
    <source>
        <dbReference type="Proteomes" id="UP000074119"/>
    </source>
</evidence>
<dbReference type="STRING" id="1470434.AZF00_12795"/>
<organism evidence="11 12">
    <name type="scientific">Zhongshania aliphaticivorans</name>
    <dbReference type="NCBI Taxonomy" id="1470434"/>
    <lineage>
        <taxon>Bacteria</taxon>
        <taxon>Pseudomonadati</taxon>
        <taxon>Pseudomonadota</taxon>
        <taxon>Gammaproteobacteria</taxon>
        <taxon>Cellvibrionales</taxon>
        <taxon>Spongiibacteraceae</taxon>
        <taxon>Zhongshania</taxon>
    </lineage>
</organism>
<keyword evidence="7 9" id="KW-0503">Monooxygenase</keyword>
<keyword evidence="5 9" id="KW-0560">Oxidoreductase</keyword>